<reference evidence="2" key="1">
    <citation type="submission" date="2009-10" db="EMBL/GenBank/DDBJ databases">
        <title>Diversity of trophic interactions inside an arsenic-rich microbial ecosystem.</title>
        <authorList>
            <person name="Bertin P.N."/>
            <person name="Heinrich-Salmeron A."/>
            <person name="Pelletier E."/>
            <person name="Goulhen-Chollet F."/>
            <person name="Arsene-Ploetze F."/>
            <person name="Gallien S."/>
            <person name="Calteau A."/>
            <person name="Vallenet D."/>
            <person name="Casiot C."/>
            <person name="Chane-Woon-Ming B."/>
            <person name="Giloteaux L."/>
            <person name="Barakat M."/>
            <person name="Bonnefoy V."/>
            <person name="Bruneel O."/>
            <person name="Chandler M."/>
            <person name="Cleiss J."/>
            <person name="Duran R."/>
            <person name="Elbaz-Poulichet F."/>
            <person name="Fonknechten N."/>
            <person name="Lauga B."/>
            <person name="Mornico D."/>
            <person name="Ortet P."/>
            <person name="Schaeffer C."/>
            <person name="Siguier P."/>
            <person name="Alexander Thil Smith A."/>
            <person name="Van Dorsselaer A."/>
            <person name="Weissenbach J."/>
            <person name="Medigue C."/>
            <person name="Le Paslier D."/>
        </authorList>
    </citation>
    <scope>NUCLEOTIDE SEQUENCE</scope>
</reference>
<dbReference type="InterPro" id="IPR048020">
    <property type="entry name" value="Transpos_IS3"/>
</dbReference>
<dbReference type="EMBL" id="CABN01000105">
    <property type="protein sequence ID" value="CBI00211.1"/>
    <property type="molecule type" value="Genomic_DNA"/>
</dbReference>
<name>E6PZ52_9ZZZZ</name>
<evidence type="ECO:0000313" key="2">
    <source>
        <dbReference type="EMBL" id="CBI00211.1"/>
    </source>
</evidence>
<feature type="domain" description="Integrase catalytic" evidence="1">
    <location>
        <begin position="97"/>
        <end position="265"/>
    </location>
</feature>
<dbReference type="PROSITE" id="PS50994">
    <property type="entry name" value="INTEGRASE"/>
    <property type="match status" value="1"/>
</dbReference>
<dbReference type="NCBIfam" id="NF033516">
    <property type="entry name" value="transpos_IS3"/>
    <property type="match status" value="1"/>
</dbReference>
<dbReference type="InterPro" id="IPR036397">
    <property type="entry name" value="RNaseH_sf"/>
</dbReference>
<dbReference type="InterPro" id="IPR025948">
    <property type="entry name" value="HTH-like_dom"/>
</dbReference>
<dbReference type="Pfam" id="PF13683">
    <property type="entry name" value="rve_3"/>
    <property type="match status" value="1"/>
</dbReference>
<dbReference type="AlphaFoldDB" id="E6PZ52"/>
<dbReference type="InterPro" id="IPR001584">
    <property type="entry name" value="Integrase_cat-core"/>
</dbReference>
<dbReference type="Pfam" id="PF13276">
    <property type="entry name" value="HTH_21"/>
    <property type="match status" value="1"/>
</dbReference>
<protein>
    <submittedName>
        <fullName evidence="2">Transposase of ISCARN116, IS3 family IS407 group, ORFB</fullName>
    </submittedName>
</protein>
<organism evidence="2">
    <name type="scientific">mine drainage metagenome</name>
    <dbReference type="NCBI Taxonomy" id="410659"/>
    <lineage>
        <taxon>unclassified sequences</taxon>
        <taxon>metagenomes</taxon>
        <taxon>ecological metagenomes</taxon>
    </lineage>
</organism>
<dbReference type="PANTHER" id="PTHR47515">
    <property type="entry name" value="LOW CALCIUM RESPONSE LOCUS PROTEIN T"/>
    <property type="match status" value="1"/>
</dbReference>
<dbReference type="InterPro" id="IPR012337">
    <property type="entry name" value="RNaseH-like_sf"/>
</dbReference>
<accession>E6PZ52</accession>
<dbReference type="GO" id="GO:0015074">
    <property type="term" value="P:DNA integration"/>
    <property type="evidence" value="ECO:0007669"/>
    <property type="project" value="InterPro"/>
</dbReference>
<dbReference type="GO" id="GO:0003676">
    <property type="term" value="F:nucleic acid binding"/>
    <property type="evidence" value="ECO:0007669"/>
    <property type="project" value="InterPro"/>
</dbReference>
<sequence>MKIAVEHIREKFSLTERRACRLLLLPVSSFRYKPRRNNEGLKERLVELAREKPRYGYRRLHVLLKRAGEEINHKRVHRMYCEAGLALKRKKRKHCVRASQPLGVYTTADQEWALDFVHDVTASGRSFRVLNVIDAYTRESLAMEVDTSFAGLRLTRVLDEIIARRGAPQSIRCDNGPELTSRHFLSWNLERKINLVHTQPGKPAQNGYVESFNGKLREECLRVSWFQNLFEARRIIADWRHEYNHQRPHSSLSYLTPAAFAARAGRGKDADKARLKNDTAVFHFSTATTATG</sequence>
<dbReference type="PANTHER" id="PTHR47515:SF1">
    <property type="entry name" value="BLR2054 PROTEIN"/>
    <property type="match status" value="1"/>
</dbReference>
<dbReference type="Gene3D" id="3.30.420.10">
    <property type="entry name" value="Ribonuclease H-like superfamily/Ribonuclease H"/>
    <property type="match status" value="1"/>
</dbReference>
<dbReference type="SUPFAM" id="SSF53098">
    <property type="entry name" value="Ribonuclease H-like"/>
    <property type="match status" value="1"/>
</dbReference>
<proteinExistence type="predicted"/>
<comment type="caution">
    <text evidence="2">The sequence shown here is derived from an EMBL/GenBank/DDBJ whole genome shotgun (WGS) entry which is preliminary data.</text>
</comment>
<gene>
    <name evidence="2" type="ORF">CARN3_1211</name>
</gene>
<evidence type="ECO:0000259" key="1">
    <source>
        <dbReference type="PROSITE" id="PS50994"/>
    </source>
</evidence>